<feature type="active site" description="For autocatalytic cleavage activity" evidence="13">
    <location>
        <position position="171"/>
    </location>
</feature>
<dbReference type="GO" id="GO:0045892">
    <property type="term" value="P:negative regulation of DNA-templated transcription"/>
    <property type="evidence" value="ECO:0007669"/>
    <property type="project" value="UniProtKB-UniRule"/>
</dbReference>
<dbReference type="Pfam" id="PF01726">
    <property type="entry name" value="LexA_DNA_bind"/>
    <property type="match status" value="1"/>
</dbReference>
<dbReference type="Pfam" id="PF00717">
    <property type="entry name" value="Peptidase_S24"/>
    <property type="match status" value="1"/>
</dbReference>
<evidence type="ECO:0000256" key="14">
    <source>
        <dbReference type="RuleBase" id="RU003991"/>
    </source>
</evidence>
<evidence type="ECO:0000256" key="7">
    <source>
        <dbReference type="ARBA" id="ARBA00022813"/>
    </source>
</evidence>
<evidence type="ECO:0000256" key="10">
    <source>
        <dbReference type="ARBA" id="ARBA00023163"/>
    </source>
</evidence>
<keyword evidence="18" id="KW-1185">Reference proteome</keyword>
<sequence length="220" mass="24490">MEELTERQREILAFIVKETESRGFPPTIREIGEEMDIRSTNGVNDHLKALERKGYLNRGEQQSRSLVPTKRARLLLGLGVKKESGMVEVPLLGKVAAGAPLLAQENAEDSVRIDSFLLGGNGREVFALRVKGQSMIEDGIFDGDYLFVRKTAQAQPGDIVVALIEDEATVKRFYPEGERIRFQPANATMQPIYVNRADFRSTMILGQVVGVYRKLPGGKN</sequence>
<evidence type="ECO:0000256" key="12">
    <source>
        <dbReference type="ARBA" id="ARBA00023236"/>
    </source>
</evidence>
<dbReference type="RefSeq" id="WP_071902197.1">
    <property type="nucleotide sequence ID" value="NZ_MPIN01000009.1"/>
</dbReference>
<name>A0A1L9B451_9BACT</name>
<protein>
    <recommendedName>
        <fullName evidence="13">LexA repressor</fullName>
        <ecNumber evidence="13">3.4.21.88</ecNumber>
    </recommendedName>
</protein>
<keyword evidence="11 13" id="KW-0234">DNA repair</keyword>
<feature type="domain" description="LexA repressor DNA-binding" evidence="16">
    <location>
        <begin position="1"/>
        <end position="64"/>
    </location>
</feature>
<evidence type="ECO:0000256" key="5">
    <source>
        <dbReference type="ARBA" id="ARBA00022763"/>
    </source>
</evidence>
<dbReference type="InterPro" id="IPR050077">
    <property type="entry name" value="LexA_repressor"/>
</dbReference>
<dbReference type="GO" id="GO:0003677">
    <property type="term" value="F:DNA binding"/>
    <property type="evidence" value="ECO:0007669"/>
    <property type="project" value="UniProtKB-UniRule"/>
</dbReference>
<comment type="subunit">
    <text evidence="2 13">Homodimer.</text>
</comment>
<reference evidence="18" key="1">
    <citation type="submission" date="2016-11" db="EMBL/GenBank/DDBJ databases">
        <authorList>
            <person name="Shukria A."/>
            <person name="Stevens D.C."/>
        </authorList>
    </citation>
    <scope>NUCLEOTIDE SEQUENCE [LARGE SCALE GENOMIC DNA]</scope>
    <source>
        <strain evidence="18">Cbfe23</strain>
    </source>
</reference>
<evidence type="ECO:0000259" key="15">
    <source>
        <dbReference type="Pfam" id="PF00717"/>
    </source>
</evidence>
<dbReference type="Gene3D" id="1.10.10.10">
    <property type="entry name" value="Winged helix-like DNA-binding domain superfamily/Winged helix DNA-binding domain"/>
    <property type="match status" value="1"/>
</dbReference>
<keyword evidence="8 13" id="KW-0805">Transcription regulation</keyword>
<dbReference type="InterPro" id="IPR036388">
    <property type="entry name" value="WH-like_DNA-bd_sf"/>
</dbReference>
<evidence type="ECO:0000256" key="11">
    <source>
        <dbReference type="ARBA" id="ARBA00023204"/>
    </source>
</evidence>
<keyword evidence="3 13" id="KW-0678">Repressor</keyword>
<dbReference type="FunFam" id="2.10.109.10:FF:000001">
    <property type="entry name" value="LexA repressor"/>
    <property type="match status" value="1"/>
</dbReference>
<dbReference type="InterPro" id="IPR015927">
    <property type="entry name" value="Peptidase_S24_S26A/B/C"/>
</dbReference>
<dbReference type="PANTHER" id="PTHR33516:SF2">
    <property type="entry name" value="LEXA REPRESSOR-RELATED"/>
    <property type="match status" value="1"/>
</dbReference>
<dbReference type="InterPro" id="IPR036390">
    <property type="entry name" value="WH_DNA-bd_sf"/>
</dbReference>
<evidence type="ECO:0000256" key="4">
    <source>
        <dbReference type="ARBA" id="ARBA00022705"/>
    </source>
</evidence>
<keyword evidence="4 13" id="KW-0235">DNA replication</keyword>
<gene>
    <name evidence="13" type="primary">lexA</name>
    <name evidence="17" type="ORF">BON30_31710</name>
</gene>
<evidence type="ECO:0000313" key="18">
    <source>
        <dbReference type="Proteomes" id="UP000182229"/>
    </source>
</evidence>
<dbReference type="InterPro" id="IPR006200">
    <property type="entry name" value="LexA"/>
</dbReference>
<proteinExistence type="inferred from homology"/>
<dbReference type="FunFam" id="1.10.10.10:FF:000009">
    <property type="entry name" value="LexA repressor"/>
    <property type="match status" value="1"/>
</dbReference>
<dbReference type="EC" id="3.4.21.88" evidence="13"/>
<feature type="site" description="Cleavage; by autolysis" evidence="13">
    <location>
        <begin position="97"/>
        <end position="98"/>
    </location>
</feature>
<dbReference type="AlphaFoldDB" id="A0A1L9B451"/>
<dbReference type="GO" id="GO:0006281">
    <property type="term" value="P:DNA repair"/>
    <property type="evidence" value="ECO:0007669"/>
    <property type="project" value="UniProtKB-UniRule"/>
</dbReference>
<dbReference type="PRINTS" id="PR00726">
    <property type="entry name" value="LEXASERPTASE"/>
</dbReference>
<accession>A0A1L9B451</accession>
<dbReference type="HAMAP" id="MF_00015">
    <property type="entry name" value="LexA"/>
    <property type="match status" value="1"/>
</dbReference>
<evidence type="ECO:0000256" key="13">
    <source>
        <dbReference type="HAMAP-Rule" id="MF_00015"/>
    </source>
</evidence>
<keyword evidence="5 13" id="KW-0227">DNA damage</keyword>
<keyword evidence="7 13" id="KW-0068">Autocatalytic cleavage</keyword>
<dbReference type="InterPro" id="IPR006199">
    <property type="entry name" value="LexA_DNA-bd_dom"/>
</dbReference>
<dbReference type="GO" id="GO:0006260">
    <property type="term" value="P:DNA replication"/>
    <property type="evidence" value="ECO:0007669"/>
    <property type="project" value="UniProtKB-UniRule"/>
</dbReference>
<keyword evidence="6 13" id="KW-0378">Hydrolase</keyword>
<evidence type="ECO:0000256" key="6">
    <source>
        <dbReference type="ARBA" id="ARBA00022801"/>
    </source>
</evidence>
<keyword evidence="9 13" id="KW-0238">DNA-binding</keyword>
<dbReference type="GO" id="GO:0006508">
    <property type="term" value="P:proteolysis"/>
    <property type="evidence" value="ECO:0007669"/>
    <property type="project" value="InterPro"/>
</dbReference>
<evidence type="ECO:0000256" key="2">
    <source>
        <dbReference type="ARBA" id="ARBA00011738"/>
    </source>
</evidence>
<keyword evidence="12 13" id="KW-0742">SOS response</keyword>
<feature type="domain" description="Peptidase S24/S26A/S26B/S26C" evidence="15">
    <location>
        <begin position="90"/>
        <end position="209"/>
    </location>
</feature>
<feature type="active site" description="For autocatalytic cleavage activity" evidence="13">
    <location>
        <position position="134"/>
    </location>
</feature>
<dbReference type="PANTHER" id="PTHR33516">
    <property type="entry name" value="LEXA REPRESSOR"/>
    <property type="match status" value="1"/>
</dbReference>
<reference evidence="17 18" key="2">
    <citation type="submission" date="2016-12" db="EMBL/GenBank/DDBJ databases">
        <title>Draft Genome Sequence of Cystobacter ferrugineus Strain Cbfe23.</title>
        <authorList>
            <person name="Akbar S."/>
            <person name="Dowd S.E."/>
            <person name="Stevens D.C."/>
        </authorList>
    </citation>
    <scope>NUCLEOTIDE SEQUENCE [LARGE SCALE GENOMIC DNA]</scope>
    <source>
        <strain evidence="17 18">Cbfe23</strain>
    </source>
</reference>
<dbReference type="GO" id="GO:0009432">
    <property type="term" value="P:SOS response"/>
    <property type="evidence" value="ECO:0007669"/>
    <property type="project" value="UniProtKB-UniRule"/>
</dbReference>
<dbReference type="Gene3D" id="2.10.109.10">
    <property type="entry name" value="Umud Fragment, subunit A"/>
    <property type="match status" value="1"/>
</dbReference>
<dbReference type="EMBL" id="MPIN01000009">
    <property type="protein sequence ID" value="OJH37051.1"/>
    <property type="molecule type" value="Genomic_DNA"/>
</dbReference>
<evidence type="ECO:0000259" key="16">
    <source>
        <dbReference type="Pfam" id="PF01726"/>
    </source>
</evidence>
<dbReference type="SUPFAM" id="SSF51306">
    <property type="entry name" value="LexA/Signal peptidase"/>
    <property type="match status" value="1"/>
</dbReference>
<dbReference type="OrthoDB" id="9802364at2"/>
<comment type="similarity">
    <text evidence="1 13 14">Belongs to the peptidase S24 family.</text>
</comment>
<evidence type="ECO:0000256" key="1">
    <source>
        <dbReference type="ARBA" id="ARBA00007484"/>
    </source>
</evidence>
<dbReference type="GO" id="GO:0004252">
    <property type="term" value="F:serine-type endopeptidase activity"/>
    <property type="evidence" value="ECO:0007669"/>
    <property type="project" value="UniProtKB-UniRule"/>
</dbReference>
<evidence type="ECO:0000256" key="9">
    <source>
        <dbReference type="ARBA" id="ARBA00023125"/>
    </source>
</evidence>
<comment type="function">
    <text evidence="13">Represses a number of genes involved in the response to DNA damage (SOS response), including recA and lexA. In the presence of single-stranded DNA, RecA interacts with LexA causing an autocatalytic cleavage which disrupts the DNA-binding part of LexA, leading to derepression of the SOS regulon and eventually DNA repair.</text>
</comment>
<evidence type="ECO:0000256" key="3">
    <source>
        <dbReference type="ARBA" id="ARBA00022491"/>
    </source>
</evidence>
<feature type="DNA-binding region" description="H-T-H motif" evidence="13">
    <location>
        <begin position="28"/>
        <end position="48"/>
    </location>
</feature>
<dbReference type="InterPro" id="IPR039418">
    <property type="entry name" value="LexA-like"/>
</dbReference>
<evidence type="ECO:0000256" key="8">
    <source>
        <dbReference type="ARBA" id="ARBA00023015"/>
    </source>
</evidence>
<dbReference type="Proteomes" id="UP000182229">
    <property type="component" value="Unassembled WGS sequence"/>
</dbReference>
<dbReference type="InterPro" id="IPR006197">
    <property type="entry name" value="Peptidase_S24_LexA"/>
</dbReference>
<comment type="caution">
    <text evidence="17">The sequence shown here is derived from an EMBL/GenBank/DDBJ whole genome shotgun (WGS) entry which is preliminary data.</text>
</comment>
<organism evidence="17 18">
    <name type="scientific">Cystobacter ferrugineus</name>
    <dbReference type="NCBI Taxonomy" id="83449"/>
    <lineage>
        <taxon>Bacteria</taxon>
        <taxon>Pseudomonadati</taxon>
        <taxon>Myxococcota</taxon>
        <taxon>Myxococcia</taxon>
        <taxon>Myxococcales</taxon>
        <taxon>Cystobacterineae</taxon>
        <taxon>Archangiaceae</taxon>
        <taxon>Cystobacter</taxon>
    </lineage>
</organism>
<dbReference type="SUPFAM" id="SSF46785">
    <property type="entry name" value="Winged helix' DNA-binding domain"/>
    <property type="match status" value="1"/>
</dbReference>
<evidence type="ECO:0000313" key="17">
    <source>
        <dbReference type="EMBL" id="OJH37051.1"/>
    </source>
</evidence>
<dbReference type="STRING" id="83449.BON30_31710"/>
<comment type="catalytic activity">
    <reaction evidence="13">
        <text>Hydrolysis of Ala-|-Gly bond in repressor LexA.</text>
        <dbReference type="EC" id="3.4.21.88"/>
    </reaction>
</comment>
<dbReference type="CDD" id="cd06529">
    <property type="entry name" value="S24_LexA-like"/>
    <property type="match status" value="1"/>
</dbReference>
<dbReference type="NCBIfam" id="TIGR00498">
    <property type="entry name" value="lexA"/>
    <property type="match status" value="1"/>
</dbReference>
<keyword evidence="10 13" id="KW-0804">Transcription</keyword>
<dbReference type="InterPro" id="IPR036286">
    <property type="entry name" value="LexA/Signal_pep-like_sf"/>
</dbReference>